<dbReference type="AlphaFoldDB" id="A0A495SD87"/>
<keyword evidence="1" id="KW-0238">DNA-binding</keyword>
<evidence type="ECO:0000313" key="5">
    <source>
        <dbReference type="Proteomes" id="UP000272428"/>
    </source>
</evidence>
<dbReference type="InterPro" id="IPR018060">
    <property type="entry name" value="HTH_AraC"/>
</dbReference>
<dbReference type="GO" id="GO:0043565">
    <property type="term" value="F:sequence-specific DNA binding"/>
    <property type="evidence" value="ECO:0007669"/>
    <property type="project" value="InterPro"/>
</dbReference>
<feature type="domain" description="HTH araC/xylS-type" evidence="3">
    <location>
        <begin position="123"/>
        <end position="231"/>
    </location>
</feature>
<accession>A0A495SD87</accession>
<evidence type="ECO:0000259" key="3">
    <source>
        <dbReference type="PROSITE" id="PS01124"/>
    </source>
</evidence>
<proteinExistence type="predicted"/>
<evidence type="ECO:0000313" key="4">
    <source>
        <dbReference type="EMBL" id="RKS97441.1"/>
    </source>
</evidence>
<gene>
    <name evidence="4" type="ORF">BCF58_1563</name>
</gene>
<dbReference type="GO" id="GO:0003700">
    <property type="term" value="F:DNA-binding transcription factor activity"/>
    <property type="evidence" value="ECO:0007669"/>
    <property type="project" value="InterPro"/>
</dbReference>
<reference evidence="4 5" key="1">
    <citation type="submission" date="2018-10" db="EMBL/GenBank/DDBJ databases">
        <title>Genomic Encyclopedia of Archaeal and Bacterial Type Strains, Phase II (KMG-II): from individual species to whole genera.</title>
        <authorList>
            <person name="Goeker M."/>
        </authorList>
    </citation>
    <scope>NUCLEOTIDE SEQUENCE [LARGE SCALE GENOMIC DNA]</scope>
    <source>
        <strain evidence="4 5">DSM 14219</strain>
    </source>
</reference>
<keyword evidence="5" id="KW-1185">Reference proteome</keyword>
<dbReference type="PANTHER" id="PTHR43280">
    <property type="entry name" value="ARAC-FAMILY TRANSCRIPTIONAL REGULATOR"/>
    <property type="match status" value="1"/>
</dbReference>
<dbReference type="Proteomes" id="UP000272428">
    <property type="component" value="Unassembled WGS sequence"/>
</dbReference>
<organism evidence="4 5">
    <name type="scientific">Chryseobacterium defluvii</name>
    <dbReference type="NCBI Taxonomy" id="160396"/>
    <lineage>
        <taxon>Bacteria</taxon>
        <taxon>Pseudomonadati</taxon>
        <taxon>Bacteroidota</taxon>
        <taxon>Flavobacteriia</taxon>
        <taxon>Flavobacteriales</taxon>
        <taxon>Weeksellaceae</taxon>
        <taxon>Chryseobacterium group</taxon>
        <taxon>Chryseobacterium</taxon>
    </lineage>
</organism>
<dbReference type="Gene3D" id="1.10.10.60">
    <property type="entry name" value="Homeodomain-like"/>
    <property type="match status" value="2"/>
</dbReference>
<feature type="transmembrane region" description="Helical" evidence="2">
    <location>
        <begin position="59"/>
        <end position="75"/>
    </location>
</feature>
<evidence type="ECO:0000256" key="1">
    <source>
        <dbReference type="ARBA" id="ARBA00023125"/>
    </source>
</evidence>
<dbReference type="PROSITE" id="PS01124">
    <property type="entry name" value="HTH_ARAC_FAMILY_2"/>
    <property type="match status" value="1"/>
</dbReference>
<sequence length="245" mass="28218">MKKNYHFIFGLLLSSLSIDQSITESLCNVFQNAILLFETNMPNIVSGFEAVDAKFYKPLYAYLVMILLGGGLYLFRYQKKQNKVFFGISYLTVDPHSRKEKEPDLISKNVPKLNEVMSSDTEKHILNGLKRFEKKKEFTNKAITLAYLAADLETNVRYLSEVVKKHKAESFKSYIHILRINFVLEKIETDSSFRKYKISHLAEISGFPTSTLFTKVFKEITGYTPTAYLLMLSEKEQAPAMDSEE</sequence>
<name>A0A495SD87_9FLAO</name>
<protein>
    <submittedName>
        <fullName evidence="4">Helix-turn-helix protein</fullName>
    </submittedName>
</protein>
<keyword evidence="2" id="KW-0472">Membrane</keyword>
<keyword evidence="2" id="KW-0812">Transmembrane</keyword>
<dbReference type="SMART" id="SM00342">
    <property type="entry name" value="HTH_ARAC"/>
    <property type="match status" value="1"/>
</dbReference>
<dbReference type="RefSeq" id="WP_170148988.1">
    <property type="nucleotide sequence ID" value="NZ_RBXB01000002.1"/>
</dbReference>
<keyword evidence="2" id="KW-1133">Transmembrane helix</keyword>
<comment type="caution">
    <text evidence="4">The sequence shown here is derived from an EMBL/GenBank/DDBJ whole genome shotgun (WGS) entry which is preliminary data.</text>
</comment>
<dbReference type="Pfam" id="PF12833">
    <property type="entry name" value="HTH_18"/>
    <property type="match status" value="1"/>
</dbReference>
<dbReference type="EMBL" id="RBXB01000002">
    <property type="protein sequence ID" value="RKS97441.1"/>
    <property type="molecule type" value="Genomic_DNA"/>
</dbReference>
<dbReference type="PANTHER" id="PTHR43280:SF2">
    <property type="entry name" value="HTH-TYPE TRANSCRIPTIONAL REGULATOR EXSA"/>
    <property type="match status" value="1"/>
</dbReference>
<evidence type="ECO:0000256" key="2">
    <source>
        <dbReference type="SAM" id="Phobius"/>
    </source>
</evidence>